<dbReference type="Proteomes" id="UP000298416">
    <property type="component" value="Unassembled WGS sequence"/>
</dbReference>
<gene>
    <name evidence="4" type="ORF">SASPL_149545</name>
</gene>
<dbReference type="AlphaFoldDB" id="A0A8X8WB07"/>
<dbReference type="PANTHER" id="PTHR47941">
    <property type="entry name" value="PENTATRICOPEPTIDE REPEAT-CONTAINING PROTEIN 3, MITOCHONDRIAL"/>
    <property type="match status" value="1"/>
</dbReference>
<evidence type="ECO:0000256" key="1">
    <source>
        <dbReference type="ARBA" id="ARBA00007626"/>
    </source>
</evidence>
<comment type="similarity">
    <text evidence="1">Belongs to the PPR family. P subfamily.</text>
</comment>
<accession>A0A8X8WB07</accession>
<evidence type="ECO:0000256" key="2">
    <source>
        <dbReference type="ARBA" id="ARBA00022737"/>
    </source>
</evidence>
<name>A0A8X8WB07_SALSN</name>
<dbReference type="InterPro" id="IPR011990">
    <property type="entry name" value="TPR-like_helical_dom_sf"/>
</dbReference>
<feature type="repeat" description="PPR" evidence="3">
    <location>
        <begin position="20"/>
        <end position="54"/>
    </location>
</feature>
<dbReference type="InterPro" id="IPR002885">
    <property type="entry name" value="PPR_rpt"/>
</dbReference>
<evidence type="ECO:0008006" key="6">
    <source>
        <dbReference type="Google" id="ProtNLM"/>
    </source>
</evidence>
<dbReference type="EMBL" id="PNBA02000019">
    <property type="protein sequence ID" value="KAG6391785.1"/>
    <property type="molecule type" value="Genomic_DNA"/>
</dbReference>
<keyword evidence="5" id="KW-1185">Reference proteome</keyword>
<dbReference type="Pfam" id="PF12854">
    <property type="entry name" value="PPR_1"/>
    <property type="match status" value="1"/>
</dbReference>
<organism evidence="4">
    <name type="scientific">Salvia splendens</name>
    <name type="common">Scarlet sage</name>
    <dbReference type="NCBI Taxonomy" id="180675"/>
    <lineage>
        <taxon>Eukaryota</taxon>
        <taxon>Viridiplantae</taxon>
        <taxon>Streptophyta</taxon>
        <taxon>Embryophyta</taxon>
        <taxon>Tracheophyta</taxon>
        <taxon>Spermatophyta</taxon>
        <taxon>Magnoliopsida</taxon>
        <taxon>eudicotyledons</taxon>
        <taxon>Gunneridae</taxon>
        <taxon>Pentapetalae</taxon>
        <taxon>asterids</taxon>
        <taxon>lamiids</taxon>
        <taxon>Lamiales</taxon>
        <taxon>Lamiaceae</taxon>
        <taxon>Nepetoideae</taxon>
        <taxon>Mentheae</taxon>
        <taxon>Salviinae</taxon>
        <taxon>Salvia</taxon>
        <taxon>Salvia subgen. Calosphace</taxon>
        <taxon>core Calosphace</taxon>
    </lineage>
</organism>
<reference evidence="4" key="1">
    <citation type="submission" date="2018-01" db="EMBL/GenBank/DDBJ databases">
        <authorList>
            <person name="Mao J.F."/>
        </authorList>
    </citation>
    <scope>NUCLEOTIDE SEQUENCE</scope>
    <source>
        <strain evidence="4">Huo1</strain>
        <tissue evidence="4">Leaf</tissue>
    </source>
</reference>
<evidence type="ECO:0000256" key="3">
    <source>
        <dbReference type="PROSITE-ProRule" id="PRU00708"/>
    </source>
</evidence>
<feature type="repeat" description="PPR" evidence="3">
    <location>
        <begin position="136"/>
        <end position="170"/>
    </location>
</feature>
<comment type="caution">
    <text evidence="4">The sequence shown here is derived from an EMBL/GenBank/DDBJ whole genome shotgun (WGS) entry which is preliminary data.</text>
</comment>
<feature type="repeat" description="PPR" evidence="3">
    <location>
        <begin position="90"/>
        <end position="124"/>
    </location>
</feature>
<sequence>MYSEAINQFVNSKKLGIFLDEAIYNVVIDALCKMSKLDDAKRLFDEMKHRKLMPDIVHYTTLINGHCLNGNIFDAVRLFEEMNKSWLRADIVNYNVLAGGLSRMGLLDEVCSLLKAMNEQGLTPSRVMLSTDDGPNKSMCINIIAALCRARDMETARWAFDQMVGKGLTPDAVIYTIIMNGYCRANRLQEAFDLLSDMKARGMNPDIITYTEASTLLCDVKDMGLKPDVICYTALIDSHCKSGNLQDAASLFNQLIGQGLPLHTLPSFLVIASREIWARFIRKYSDSHSVNASRIFIPKPWYWDNSRSGNIIPGIQLLILSDILASLCLRSNVFRIYLLDLIRGDCANLSSVASASNISRGVESCFNATFDEFGSKKRRRAYSSFSFA</sequence>
<keyword evidence="2" id="KW-0677">Repeat</keyword>
<dbReference type="Pfam" id="PF13041">
    <property type="entry name" value="PPR_2"/>
    <property type="match status" value="2"/>
</dbReference>
<evidence type="ECO:0000313" key="4">
    <source>
        <dbReference type="EMBL" id="KAG6391785.1"/>
    </source>
</evidence>
<feature type="repeat" description="PPR" evidence="3">
    <location>
        <begin position="55"/>
        <end position="89"/>
    </location>
</feature>
<feature type="repeat" description="PPR" evidence="3">
    <location>
        <begin position="228"/>
        <end position="262"/>
    </location>
</feature>
<reference evidence="4" key="2">
    <citation type="submission" date="2020-08" db="EMBL/GenBank/DDBJ databases">
        <title>Plant Genome Project.</title>
        <authorList>
            <person name="Zhang R.-G."/>
        </authorList>
    </citation>
    <scope>NUCLEOTIDE SEQUENCE</scope>
    <source>
        <strain evidence="4">Huo1</strain>
        <tissue evidence="4">Leaf</tissue>
    </source>
</reference>
<dbReference type="NCBIfam" id="TIGR00756">
    <property type="entry name" value="PPR"/>
    <property type="match status" value="6"/>
</dbReference>
<dbReference type="Pfam" id="PF01535">
    <property type="entry name" value="PPR"/>
    <property type="match status" value="2"/>
</dbReference>
<proteinExistence type="inferred from homology"/>
<evidence type="ECO:0000313" key="5">
    <source>
        <dbReference type="Proteomes" id="UP000298416"/>
    </source>
</evidence>
<dbReference type="Gene3D" id="1.25.40.10">
    <property type="entry name" value="Tetratricopeptide repeat domain"/>
    <property type="match status" value="3"/>
</dbReference>
<feature type="repeat" description="PPR" evidence="3">
    <location>
        <begin position="171"/>
        <end position="205"/>
    </location>
</feature>
<dbReference type="PROSITE" id="PS51375">
    <property type="entry name" value="PPR"/>
    <property type="match status" value="6"/>
</dbReference>
<protein>
    <recommendedName>
        <fullName evidence="6">Pentatricopeptide repeat-containing protein</fullName>
    </recommendedName>
</protein>